<evidence type="ECO:0000256" key="4">
    <source>
        <dbReference type="PROSITE-ProRule" id="PRU00169"/>
    </source>
</evidence>
<dbReference type="GO" id="GO:0005737">
    <property type="term" value="C:cytoplasm"/>
    <property type="evidence" value="ECO:0007669"/>
    <property type="project" value="UniProtKB-SubCell"/>
</dbReference>
<comment type="function">
    <text evidence="3">A translational regulator that binds mRNA to regulate translation initiation and/or mRNA stability. Usually binds in the 5'-UTR at or near the Shine-Dalgarno sequence preventing ribosome-binding, thus repressing translation. Its main target seems to be the major flagellin gene, while its function is anatagonized by FliW.</text>
</comment>
<dbReference type="SUPFAM" id="SSF52172">
    <property type="entry name" value="CheY-like"/>
    <property type="match status" value="1"/>
</dbReference>
<dbReference type="RefSeq" id="WP_171470913.1">
    <property type="nucleotide sequence ID" value="NZ_CP053452.2"/>
</dbReference>
<evidence type="ECO:0000256" key="2">
    <source>
        <dbReference type="ARBA" id="ARBA00023012"/>
    </source>
</evidence>
<dbReference type="GO" id="GO:0044781">
    <property type="term" value="P:bacterial-type flagellum organization"/>
    <property type="evidence" value="ECO:0007669"/>
    <property type="project" value="UniProtKB-KW"/>
</dbReference>
<dbReference type="GO" id="GO:0006402">
    <property type="term" value="P:mRNA catabolic process"/>
    <property type="evidence" value="ECO:0007669"/>
    <property type="project" value="InterPro"/>
</dbReference>
<feature type="domain" description="Response regulatory" evidence="5">
    <location>
        <begin position="118"/>
        <end position="235"/>
    </location>
</feature>
<dbReference type="InterPro" id="IPR003751">
    <property type="entry name" value="CsrA"/>
</dbReference>
<evidence type="ECO:0000313" key="6">
    <source>
        <dbReference type="EMBL" id="QJW95039.1"/>
    </source>
</evidence>
<comment type="similarity">
    <text evidence="3">Belongs to the CsrA/RsmA family.</text>
</comment>
<dbReference type="GO" id="GO:0006109">
    <property type="term" value="P:regulation of carbohydrate metabolic process"/>
    <property type="evidence" value="ECO:0007669"/>
    <property type="project" value="InterPro"/>
</dbReference>
<dbReference type="InterPro" id="IPR050595">
    <property type="entry name" value="Bact_response_regulator"/>
</dbReference>
<evidence type="ECO:0000256" key="1">
    <source>
        <dbReference type="ARBA" id="ARBA00022553"/>
    </source>
</evidence>
<reference evidence="7" key="1">
    <citation type="submission" date="2020-05" db="EMBL/GenBank/DDBJ databases">
        <title>Frigoriglobus tundricola gen. nov., sp. nov., a psychrotolerant cellulolytic planctomycete of the family Gemmataceae with two divergent copies of 16S rRNA gene.</title>
        <authorList>
            <person name="Kulichevskaya I.S."/>
            <person name="Ivanova A.A."/>
            <person name="Naumoff D.G."/>
            <person name="Beletsky A.V."/>
            <person name="Rijpstra W.I.C."/>
            <person name="Sinninghe Damste J.S."/>
            <person name="Mardanov A.V."/>
            <person name="Ravin N.V."/>
            <person name="Dedysh S.N."/>
        </authorList>
    </citation>
    <scope>NUCLEOTIDE SEQUENCE [LARGE SCALE GENOMIC DNA]</scope>
    <source>
        <strain evidence="7">PL17</strain>
    </source>
</reference>
<keyword evidence="7" id="KW-1185">Reference proteome</keyword>
<proteinExistence type="inferred from homology"/>
<accession>A0A6M5YLR8</accession>
<dbReference type="PANTHER" id="PTHR44591">
    <property type="entry name" value="STRESS RESPONSE REGULATOR PROTEIN 1"/>
    <property type="match status" value="1"/>
</dbReference>
<dbReference type="SMART" id="SM00448">
    <property type="entry name" value="REC"/>
    <property type="match status" value="1"/>
</dbReference>
<dbReference type="InterPro" id="IPR011006">
    <property type="entry name" value="CheY-like_superfamily"/>
</dbReference>
<name>A0A6M5YLR8_9BACT</name>
<dbReference type="EMBL" id="CP053452">
    <property type="protein sequence ID" value="QJW95039.1"/>
    <property type="molecule type" value="Genomic_DNA"/>
</dbReference>
<dbReference type="Pfam" id="PF00072">
    <property type="entry name" value="Response_reg"/>
    <property type="match status" value="1"/>
</dbReference>
<organism evidence="6 7">
    <name type="scientific">Frigoriglobus tundricola</name>
    <dbReference type="NCBI Taxonomy" id="2774151"/>
    <lineage>
        <taxon>Bacteria</taxon>
        <taxon>Pseudomonadati</taxon>
        <taxon>Planctomycetota</taxon>
        <taxon>Planctomycetia</taxon>
        <taxon>Gemmatales</taxon>
        <taxon>Gemmataceae</taxon>
        <taxon>Frigoriglobus</taxon>
    </lineage>
</organism>
<protein>
    <recommendedName>
        <fullName evidence="3">Translational regulator CsrA</fullName>
    </recommendedName>
</protein>
<dbReference type="SUPFAM" id="SSF117130">
    <property type="entry name" value="CsrA-like"/>
    <property type="match status" value="1"/>
</dbReference>
<dbReference type="PROSITE" id="PS50110">
    <property type="entry name" value="RESPONSE_REGULATORY"/>
    <property type="match status" value="1"/>
</dbReference>
<evidence type="ECO:0000256" key="3">
    <source>
        <dbReference type="HAMAP-Rule" id="MF_00167"/>
    </source>
</evidence>
<dbReference type="InterPro" id="IPR001789">
    <property type="entry name" value="Sig_transdc_resp-reg_receiver"/>
</dbReference>
<dbReference type="CDD" id="cd17546">
    <property type="entry name" value="REC_hyHK_CKI1_RcsC-like"/>
    <property type="match status" value="1"/>
</dbReference>
<comment type="subunit">
    <text evidence="3">Homodimer; the beta-strands of each monomer intercalate to form a hydrophobic core, while the alpha-helices form wings that extend away from the core.</text>
</comment>
<dbReference type="PANTHER" id="PTHR44591:SF14">
    <property type="entry name" value="PROTEIN PILG"/>
    <property type="match status" value="1"/>
</dbReference>
<keyword evidence="3" id="KW-0963">Cytoplasm</keyword>
<dbReference type="GO" id="GO:1902208">
    <property type="term" value="P:regulation of bacterial-type flagellum assembly"/>
    <property type="evidence" value="ECO:0007669"/>
    <property type="project" value="UniProtKB-UniRule"/>
</dbReference>
<comment type="subcellular location">
    <subcellularLocation>
        <location evidence="3">Cytoplasm</location>
    </subcellularLocation>
</comment>
<keyword evidence="1 4" id="KW-0597">Phosphoprotein</keyword>
<keyword evidence="3" id="KW-0810">Translation regulation</keyword>
<keyword evidence="3" id="KW-0694">RNA-binding</keyword>
<dbReference type="Gene3D" id="3.40.50.2300">
    <property type="match status" value="1"/>
</dbReference>
<dbReference type="HAMAP" id="MF_00167">
    <property type="entry name" value="CsrA"/>
    <property type="match status" value="1"/>
</dbReference>
<dbReference type="Proteomes" id="UP000503447">
    <property type="component" value="Chromosome"/>
</dbReference>
<feature type="modified residue" description="4-aspartylphosphate" evidence="4">
    <location>
        <position position="168"/>
    </location>
</feature>
<keyword evidence="2" id="KW-0902">Two-component regulatory system</keyword>
<keyword evidence="3" id="KW-1005">Bacterial flagellum biogenesis</keyword>
<dbReference type="InterPro" id="IPR036107">
    <property type="entry name" value="CsrA_sf"/>
</dbReference>
<dbReference type="GO" id="GO:0048027">
    <property type="term" value="F:mRNA 5'-UTR binding"/>
    <property type="evidence" value="ECO:0007669"/>
    <property type="project" value="UniProtKB-UniRule"/>
</dbReference>
<evidence type="ECO:0000259" key="5">
    <source>
        <dbReference type="PROSITE" id="PS50110"/>
    </source>
</evidence>
<dbReference type="AlphaFoldDB" id="A0A6M5YLR8"/>
<gene>
    <name evidence="3" type="primary">csrA</name>
    <name evidence="6" type="ORF">FTUN_2565</name>
</gene>
<dbReference type="GO" id="GO:0045947">
    <property type="term" value="P:negative regulation of translational initiation"/>
    <property type="evidence" value="ECO:0007669"/>
    <property type="project" value="UniProtKB-UniRule"/>
</dbReference>
<dbReference type="Pfam" id="PF02599">
    <property type="entry name" value="CsrA"/>
    <property type="match status" value="1"/>
</dbReference>
<sequence>MLVLTRRPNEKIRFPALDITVHILRSSSHAIRVGIEAPPEVKVLREEICARVAPPAQPKAADHALANALSRVTLAIHLAQKQWQVGRTADAEATLEKALQTLAQLDQTQRPAPTVRCTALIVEDDANERELLAGLLGMNGCECTTAADGVDALDYLEAGGRPDVVLVDMAMPRCDGPETLRRIRADERFSGLPVFSVSSTNPRELNVPDGPGGFDAWFSKPLNPKYLWDAIQAAVRSPAASN</sequence>
<evidence type="ECO:0000313" key="7">
    <source>
        <dbReference type="Proteomes" id="UP000503447"/>
    </source>
</evidence>
<dbReference type="Gene3D" id="2.60.40.4380">
    <property type="entry name" value="Translational regulator CsrA"/>
    <property type="match status" value="1"/>
</dbReference>
<dbReference type="GO" id="GO:0000160">
    <property type="term" value="P:phosphorelay signal transduction system"/>
    <property type="evidence" value="ECO:0007669"/>
    <property type="project" value="UniProtKB-KW"/>
</dbReference>
<keyword evidence="3" id="KW-0678">Repressor</keyword>
<dbReference type="KEGG" id="ftj:FTUN_2565"/>